<dbReference type="Pfam" id="PF17900">
    <property type="entry name" value="Peptidase_M1_N"/>
    <property type="match status" value="1"/>
</dbReference>
<dbReference type="EMBL" id="GL436356">
    <property type="protein sequence ID" value="EFN72072.1"/>
    <property type="molecule type" value="Genomic_DNA"/>
</dbReference>
<keyword evidence="1 3" id="KW-0378">Hydrolase</keyword>
<feature type="non-terminal residue" evidence="3">
    <location>
        <position position="1"/>
    </location>
</feature>
<evidence type="ECO:0000313" key="3">
    <source>
        <dbReference type="EMBL" id="EFN72072.1"/>
    </source>
</evidence>
<reference evidence="3 4" key="1">
    <citation type="journal article" date="2010" name="Science">
        <title>Genomic comparison of the ants Camponotus floridanus and Harpegnathos saltator.</title>
        <authorList>
            <person name="Bonasio R."/>
            <person name="Zhang G."/>
            <person name="Ye C."/>
            <person name="Mutti N.S."/>
            <person name="Fang X."/>
            <person name="Qin N."/>
            <person name="Donahue G."/>
            <person name="Yang P."/>
            <person name="Li Q."/>
            <person name="Li C."/>
            <person name="Zhang P."/>
            <person name="Huang Z."/>
            <person name="Berger S.L."/>
            <person name="Reinberg D."/>
            <person name="Wang J."/>
            <person name="Liebig J."/>
        </authorList>
    </citation>
    <scope>NUCLEOTIDE SEQUENCE [LARGE SCALE GENOMIC DNA]</scope>
    <source>
        <strain evidence="4">C129</strain>
    </source>
</reference>
<keyword evidence="1 3" id="KW-0645">Protease</keyword>
<dbReference type="GO" id="GO:0006508">
    <property type="term" value="P:proteolysis"/>
    <property type="evidence" value="ECO:0007669"/>
    <property type="project" value="InterPro"/>
</dbReference>
<dbReference type="GO" id="GO:0043171">
    <property type="term" value="P:peptide catabolic process"/>
    <property type="evidence" value="ECO:0007669"/>
    <property type="project" value="TreeGrafter"/>
</dbReference>
<gene>
    <name evidence="3" type="ORF">EAG_08103</name>
</gene>
<feature type="domain" description="Aminopeptidase N-like N-terminal" evidence="2">
    <location>
        <begin position="2"/>
        <end position="72"/>
    </location>
</feature>
<dbReference type="PRINTS" id="PR00756">
    <property type="entry name" value="ALADIPTASE"/>
</dbReference>
<dbReference type="InterPro" id="IPR042097">
    <property type="entry name" value="Aminopeptidase_N-like_N_sf"/>
</dbReference>
<accession>E2A3B7</accession>
<dbReference type="GO" id="GO:0070006">
    <property type="term" value="F:metalloaminopeptidase activity"/>
    <property type="evidence" value="ECO:0007669"/>
    <property type="project" value="TreeGrafter"/>
</dbReference>
<protein>
    <submittedName>
        <fullName evidence="3">Puromycin-sensitive aminopeptidase</fullName>
    </submittedName>
</protein>
<dbReference type="InterPro" id="IPR045357">
    <property type="entry name" value="Aminopeptidase_N-like_N"/>
</dbReference>
<dbReference type="AlphaFoldDB" id="E2A3B7"/>
<evidence type="ECO:0000256" key="1">
    <source>
        <dbReference type="ARBA" id="ARBA00022438"/>
    </source>
</evidence>
<dbReference type="GO" id="GO:0008270">
    <property type="term" value="F:zinc ion binding"/>
    <property type="evidence" value="ECO:0007669"/>
    <property type="project" value="TreeGrafter"/>
</dbReference>
<feature type="non-terminal residue" evidence="3">
    <location>
        <position position="76"/>
    </location>
</feature>
<dbReference type="PANTHER" id="PTHR11533">
    <property type="entry name" value="PROTEASE M1 ZINC METALLOPROTEASE"/>
    <property type="match status" value="1"/>
</dbReference>
<dbReference type="OrthoDB" id="7535542at2759"/>
<keyword evidence="4" id="KW-1185">Reference proteome</keyword>
<dbReference type="SUPFAM" id="SSF63737">
    <property type="entry name" value="Leukotriene A4 hydrolase N-terminal domain"/>
    <property type="match status" value="1"/>
</dbReference>
<organism evidence="4">
    <name type="scientific">Camponotus floridanus</name>
    <name type="common">Florida carpenter ant</name>
    <dbReference type="NCBI Taxonomy" id="104421"/>
    <lineage>
        <taxon>Eukaryota</taxon>
        <taxon>Metazoa</taxon>
        <taxon>Ecdysozoa</taxon>
        <taxon>Arthropoda</taxon>
        <taxon>Hexapoda</taxon>
        <taxon>Insecta</taxon>
        <taxon>Pterygota</taxon>
        <taxon>Neoptera</taxon>
        <taxon>Endopterygota</taxon>
        <taxon>Hymenoptera</taxon>
        <taxon>Apocrita</taxon>
        <taxon>Aculeata</taxon>
        <taxon>Formicoidea</taxon>
        <taxon>Formicidae</taxon>
        <taxon>Formicinae</taxon>
        <taxon>Camponotus</taxon>
    </lineage>
</organism>
<evidence type="ECO:0000313" key="4">
    <source>
        <dbReference type="Proteomes" id="UP000000311"/>
    </source>
</evidence>
<evidence type="ECO:0000259" key="2">
    <source>
        <dbReference type="Pfam" id="PF17900"/>
    </source>
</evidence>
<dbReference type="GO" id="GO:0005737">
    <property type="term" value="C:cytoplasm"/>
    <property type="evidence" value="ECO:0007669"/>
    <property type="project" value="TreeGrafter"/>
</dbReference>
<dbReference type="OMA" id="SHEGFIA"/>
<dbReference type="InterPro" id="IPR050344">
    <property type="entry name" value="Peptidase_M1_aminopeptidases"/>
</dbReference>
<dbReference type="PANTHER" id="PTHR11533:SF276">
    <property type="entry name" value="GLUTAMYL AMINOPEPTIDASE"/>
    <property type="match status" value="1"/>
</dbReference>
<dbReference type="InterPro" id="IPR001930">
    <property type="entry name" value="Peptidase_M1"/>
</dbReference>
<dbReference type="Proteomes" id="UP000000311">
    <property type="component" value="Unassembled WGS sequence"/>
</dbReference>
<proteinExistence type="predicted"/>
<dbReference type="GO" id="GO:0042277">
    <property type="term" value="F:peptide binding"/>
    <property type="evidence" value="ECO:0007669"/>
    <property type="project" value="TreeGrafter"/>
</dbReference>
<keyword evidence="1 3" id="KW-0031">Aminopeptidase</keyword>
<dbReference type="GO" id="GO:0005615">
    <property type="term" value="C:extracellular space"/>
    <property type="evidence" value="ECO:0007669"/>
    <property type="project" value="TreeGrafter"/>
</dbReference>
<dbReference type="GO" id="GO:0016020">
    <property type="term" value="C:membrane"/>
    <property type="evidence" value="ECO:0007669"/>
    <property type="project" value="TreeGrafter"/>
</dbReference>
<dbReference type="Gene3D" id="2.60.40.1730">
    <property type="entry name" value="tricorn interacting facor f3 domain"/>
    <property type="match status" value="1"/>
</dbReference>
<sequence>RWWYATHFQTIGARQIFPCWDEPKFKATFHISIKHRKEYTVLSNMNYNRKIYSINSKMQWTHFDITPEISTYQVAI</sequence>
<name>E2A3B7_CAMFO</name>
<dbReference type="InParanoid" id="E2A3B7"/>